<proteinExistence type="predicted"/>
<feature type="region of interest" description="Disordered" evidence="1">
    <location>
        <begin position="131"/>
        <end position="168"/>
    </location>
</feature>
<feature type="non-terminal residue" evidence="2">
    <location>
        <position position="168"/>
    </location>
</feature>
<evidence type="ECO:0000313" key="2">
    <source>
        <dbReference type="EMBL" id="GIL93621.1"/>
    </source>
</evidence>
<dbReference type="Proteomes" id="UP000747110">
    <property type="component" value="Unassembled WGS sequence"/>
</dbReference>
<reference evidence="2" key="1">
    <citation type="journal article" date="2021" name="Proc. Natl. Acad. Sci. U.S.A.">
        <title>Three genomes in the algal genus Volvox reveal the fate of a haploid sex-determining region after a transition to homothallism.</title>
        <authorList>
            <person name="Yamamoto K."/>
            <person name="Hamaji T."/>
            <person name="Kawai-Toyooka H."/>
            <person name="Matsuzaki R."/>
            <person name="Takahashi F."/>
            <person name="Nishimura Y."/>
            <person name="Kawachi M."/>
            <person name="Noguchi H."/>
            <person name="Minakuchi Y."/>
            <person name="Umen J.G."/>
            <person name="Toyoda A."/>
            <person name="Nozaki H."/>
        </authorList>
    </citation>
    <scope>NUCLEOTIDE SEQUENCE</scope>
    <source>
        <strain evidence="2">NIES-3786</strain>
    </source>
</reference>
<comment type="caution">
    <text evidence="2">The sequence shown here is derived from an EMBL/GenBank/DDBJ whole genome shotgun (WGS) entry which is preliminary data.</text>
</comment>
<organism evidence="2 3">
    <name type="scientific">Volvox reticuliferus</name>
    <dbReference type="NCBI Taxonomy" id="1737510"/>
    <lineage>
        <taxon>Eukaryota</taxon>
        <taxon>Viridiplantae</taxon>
        <taxon>Chlorophyta</taxon>
        <taxon>core chlorophytes</taxon>
        <taxon>Chlorophyceae</taxon>
        <taxon>CS clade</taxon>
        <taxon>Chlamydomonadales</taxon>
        <taxon>Volvocaceae</taxon>
        <taxon>Volvox</taxon>
    </lineage>
</organism>
<keyword evidence="3" id="KW-1185">Reference proteome</keyword>
<protein>
    <submittedName>
        <fullName evidence="2">Uncharacterized protein</fullName>
    </submittedName>
</protein>
<accession>A0A8J4FXU6</accession>
<gene>
    <name evidence="2" type="ORF">Vretifemale_21018</name>
</gene>
<evidence type="ECO:0000313" key="3">
    <source>
        <dbReference type="Proteomes" id="UP000747110"/>
    </source>
</evidence>
<sequence>MRPTTAGEGAAFRPRIGRSLPFVHIHSTAYVTSTLHGHARAYQRQEMGSLRLPLPPPSRSHVRNGSPRGFPPQSVAQSSYVAYLLAMLLVHLVQKLSCGCFGGSSGSSSAGVVSSLSTSAGYHSLLSQRSTVSVPQAARMRSAPARLRKPPSSCRARRAPRSSTSPAA</sequence>
<name>A0A8J4FXU6_9CHLO</name>
<feature type="region of interest" description="Disordered" evidence="1">
    <location>
        <begin position="48"/>
        <end position="69"/>
    </location>
</feature>
<dbReference type="EMBL" id="BNCP01000133">
    <property type="protein sequence ID" value="GIL93621.1"/>
    <property type="molecule type" value="Genomic_DNA"/>
</dbReference>
<evidence type="ECO:0000256" key="1">
    <source>
        <dbReference type="SAM" id="MobiDB-lite"/>
    </source>
</evidence>
<dbReference type="AlphaFoldDB" id="A0A8J4FXU6"/>